<evidence type="ECO:0000313" key="2">
    <source>
        <dbReference type="Proteomes" id="UP000222831"/>
    </source>
</evidence>
<evidence type="ECO:0000313" key="1">
    <source>
        <dbReference type="EMBL" id="BAW19080.1"/>
    </source>
</evidence>
<proteinExistence type="predicted"/>
<keyword evidence="2" id="KW-1185">Reference proteome</keyword>
<reference evidence="1 2" key="1">
    <citation type="submission" date="2016-12" db="EMBL/GenBank/DDBJ databases">
        <title>Characterization of two jumbo phages RP12 and RP31 infecting the phytopathogen Ralstonia solanacearum.</title>
        <authorList>
            <person name="Kawasaki T."/>
            <person name="Yoshikawa G."/>
            <person name="Ogata H."/>
            <person name="Yamada T."/>
        </authorList>
    </citation>
    <scope>NUCLEOTIDE SEQUENCE [LARGE SCALE GENOMIC DNA]</scope>
    <source>
        <strain evidence="1 2">RP12</strain>
    </source>
</reference>
<dbReference type="RefSeq" id="YP_009598799.1">
    <property type="nucleotide sequence ID" value="NC_041911.1"/>
</dbReference>
<dbReference type="GeneID" id="40074501"/>
<protein>
    <submittedName>
        <fullName evidence="1">Uncharacterized protein</fullName>
    </submittedName>
</protein>
<dbReference type="Proteomes" id="UP000222831">
    <property type="component" value="Segment"/>
</dbReference>
<dbReference type="KEGG" id="vg:40074501"/>
<sequence>MQMDTPAVCAVTLRDFLERDLQLGKPVEVETLASIFDGAKKIGHYSKLRGMLRATLNTVDRNQWAKLHLLEEPSTVLYNVLTDPLTRVESFIKRELAKHGLIMQDKLAPHAVNVRAFSESVRRFVGYYAELNPQAPQLEVLSSFTLRRVPDQPNWDVVIRVALYDQNDSAYVEFCIPKVVEGVARLITVDQTELVVKSLSTFLSNFGSNGEIFKPLPYNDISRAAMHLVVHQPDISAEQVYRMYYDSVQANREAYNAAASQHQQLRFVIPWESMSQIQRQILSAAVEVARAEINAYLALNKALAAAEQ</sequence>
<dbReference type="EMBL" id="AP017924">
    <property type="protein sequence ID" value="BAW19080.1"/>
    <property type="molecule type" value="Genomic_DNA"/>
</dbReference>
<accession>A0A1L7N0T3</accession>
<organism evidence="1 2">
    <name type="scientific">Ralstonia phage RP12</name>
    <dbReference type="NCBI Taxonomy" id="1923889"/>
    <lineage>
        <taxon>Viruses</taxon>
        <taxon>Duplodnaviria</taxon>
        <taxon>Heunggongvirae</taxon>
        <taxon>Uroviricota</taxon>
        <taxon>Caudoviricetes</taxon>
        <taxon>Chimalliviridae</taxon>
        <taxon>Ripduovirus</taxon>
        <taxon>Ripduovirus RP12</taxon>
    </lineage>
</organism>
<name>A0A1L7N0T3_9CAUD</name>